<feature type="chain" id="PRO_5040340067" evidence="1">
    <location>
        <begin position="25"/>
        <end position="101"/>
    </location>
</feature>
<organism evidence="2 3">
    <name type="scientific">Clonostachys rhizophaga</name>
    <dbReference type="NCBI Taxonomy" id="160324"/>
    <lineage>
        <taxon>Eukaryota</taxon>
        <taxon>Fungi</taxon>
        <taxon>Dikarya</taxon>
        <taxon>Ascomycota</taxon>
        <taxon>Pezizomycotina</taxon>
        <taxon>Sordariomycetes</taxon>
        <taxon>Hypocreomycetidae</taxon>
        <taxon>Hypocreales</taxon>
        <taxon>Bionectriaceae</taxon>
        <taxon>Clonostachys</taxon>
    </lineage>
</organism>
<accession>A0A9N9W3X2</accession>
<comment type="caution">
    <text evidence="2">The sequence shown here is derived from an EMBL/GenBank/DDBJ whole genome shotgun (WGS) entry which is preliminary data.</text>
</comment>
<name>A0A9N9W3X2_9HYPO</name>
<reference evidence="2" key="1">
    <citation type="submission" date="2021-10" db="EMBL/GenBank/DDBJ databases">
        <authorList>
            <person name="Piombo E."/>
        </authorList>
    </citation>
    <scope>NUCLEOTIDE SEQUENCE</scope>
</reference>
<evidence type="ECO:0000313" key="2">
    <source>
        <dbReference type="EMBL" id="CAH0042639.1"/>
    </source>
</evidence>
<dbReference type="AlphaFoldDB" id="A0A9N9W3X2"/>
<dbReference type="Proteomes" id="UP000696573">
    <property type="component" value="Unassembled WGS sequence"/>
</dbReference>
<protein>
    <submittedName>
        <fullName evidence="2">Uncharacterized protein</fullName>
    </submittedName>
</protein>
<keyword evidence="3" id="KW-1185">Reference proteome</keyword>
<dbReference type="EMBL" id="CABFNQ020000768">
    <property type="protein sequence ID" value="CAH0042639.1"/>
    <property type="molecule type" value="Genomic_DNA"/>
</dbReference>
<keyword evidence="1" id="KW-0732">Signal</keyword>
<evidence type="ECO:0000256" key="1">
    <source>
        <dbReference type="SAM" id="SignalP"/>
    </source>
</evidence>
<gene>
    <name evidence="2" type="ORF">CRHIZ90672A_00004734</name>
</gene>
<proteinExistence type="predicted"/>
<dbReference type="OrthoDB" id="10471539at2759"/>
<evidence type="ECO:0000313" key="3">
    <source>
        <dbReference type="Proteomes" id="UP000696573"/>
    </source>
</evidence>
<feature type="signal peptide" evidence="1">
    <location>
        <begin position="1"/>
        <end position="24"/>
    </location>
</feature>
<sequence length="101" mass="10506">MTTEGLLENSATLISAALVGSALALDPICVNVGGPNFVINSGFSSGTARWNQIRTGAGANIQNGEQADDTYGPFWYASISGATIGTEYVLSINYQGFIPQT</sequence>